<keyword evidence="2" id="KW-0413">Isomerase</keyword>
<dbReference type="GO" id="GO:0009982">
    <property type="term" value="F:pseudouridine synthase activity"/>
    <property type="evidence" value="ECO:0007669"/>
    <property type="project" value="InterPro"/>
</dbReference>
<accession>A0A4P9XS59</accession>
<protein>
    <recommendedName>
        <fullName evidence="2">Pseudouridine synthase</fullName>
        <ecNumber evidence="2">5.4.99.-</ecNumber>
    </recommendedName>
</protein>
<dbReference type="EMBL" id="KZ992628">
    <property type="protein sequence ID" value="RKP08180.1"/>
    <property type="molecule type" value="Genomic_DNA"/>
</dbReference>
<dbReference type="Gene3D" id="3.30.2350.10">
    <property type="entry name" value="Pseudouridine synthase"/>
    <property type="match status" value="1"/>
</dbReference>
<dbReference type="Pfam" id="PF00849">
    <property type="entry name" value="PseudoU_synth_2"/>
    <property type="match status" value="1"/>
</dbReference>
<dbReference type="OrthoDB" id="424794at2759"/>
<dbReference type="InterPro" id="IPR006224">
    <property type="entry name" value="PsdUridine_synth_RluA-like_CS"/>
</dbReference>
<keyword evidence="5" id="KW-1185">Reference proteome</keyword>
<comment type="catalytic activity">
    <reaction evidence="2">
        <text>a uridine in RNA = a pseudouridine in RNA</text>
        <dbReference type="Rhea" id="RHEA:48348"/>
        <dbReference type="Rhea" id="RHEA-COMP:12068"/>
        <dbReference type="Rhea" id="RHEA-COMP:12069"/>
        <dbReference type="ChEBI" id="CHEBI:65314"/>
        <dbReference type="ChEBI" id="CHEBI:65315"/>
    </reaction>
</comment>
<dbReference type="PANTHER" id="PTHR21600:SF40">
    <property type="entry name" value="PSEUDOURIDYLATE SYNTHASE RPUSD2"/>
    <property type="match status" value="1"/>
</dbReference>
<dbReference type="PROSITE" id="PS01129">
    <property type="entry name" value="PSI_RLU"/>
    <property type="match status" value="1"/>
</dbReference>
<comment type="similarity">
    <text evidence="2">Belongs to the pseudouridine synthase RluA family.</text>
</comment>
<evidence type="ECO:0000256" key="1">
    <source>
        <dbReference type="PIRSR" id="PIRSR606225-1"/>
    </source>
</evidence>
<gene>
    <name evidence="4" type="ORF">THASP1DRAFT_16016</name>
</gene>
<evidence type="ECO:0000313" key="4">
    <source>
        <dbReference type="EMBL" id="RKP08180.1"/>
    </source>
</evidence>
<dbReference type="InterPro" id="IPR006145">
    <property type="entry name" value="PsdUridine_synth_RsuA/RluA"/>
</dbReference>
<dbReference type="STRING" id="78915.A0A4P9XS59"/>
<dbReference type="EC" id="5.4.99.-" evidence="2"/>
<evidence type="ECO:0000313" key="5">
    <source>
        <dbReference type="Proteomes" id="UP000271241"/>
    </source>
</evidence>
<evidence type="ECO:0000259" key="3">
    <source>
        <dbReference type="Pfam" id="PF00849"/>
    </source>
</evidence>
<dbReference type="GO" id="GO:0000455">
    <property type="term" value="P:enzyme-directed rRNA pseudouridine synthesis"/>
    <property type="evidence" value="ECO:0007669"/>
    <property type="project" value="TreeGrafter"/>
</dbReference>
<dbReference type="SUPFAM" id="SSF55120">
    <property type="entry name" value="Pseudouridine synthase"/>
    <property type="match status" value="1"/>
</dbReference>
<proteinExistence type="inferred from homology"/>
<feature type="non-terminal residue" evidence="4">
    <location>
        <position position="1"/>
    </location>
</feature>
<comment type="function">
    <text evidence="2">Responsible for synthesis of pseudouridine from uracil.</text>
</comment>
<dbReference type="NCBIfam" id="TIGR00005">
    <property type="entry name" value="rluA_subfam"/>
    <property type="match status" value="1"/>
</dbReference>
<reference evidence="5" key="1">
    <citation type="journal article" date="2018" name="Nat. Microbiol.">
        <title>Leveraging single-cell genomics to expand the fungal tree of life.</title>
        <authorList>
            <person name="Ahrendt S.R."/>
            <person name="Quandt C.A."/>
            <person name="Ciobanu D."/>
            <person name="Clum A."/>
            <person name="Salamov A."/>
            <person name="Andreopoulos B."/>
            <person name="Cheng J.F."/>
            <person name="Woyke T."/>
            <person name="Pelin A."/>
            <person name="Henrissat B."/>
            <person name="Reynolds N.K."/>
            <person name="Benny G.L."/>
            <person name="Smith M.E."/>
            <person name="James T.Y."/>
            <person name="Grigoriev I.V."/>
        </authorList>
    </citation>
    <scope>NUCLEOTIDE SEQUENCE [LARGE SCALE GENOMIC DNA]</scope>
    <source>
        <strain evidence="5">RSA 1356</strain>
    </source>
</reference>
<dbReference type="GO" id="GO:0003723">
    <property type="term" value="F:RNA binding"/>
    <property type="evidence" value="ECO:0007669"/>
    <property type="project" value="InterPro"/>
</dbReference>
<dbReference type="PANTHER" id="PTHR21600">
    <property type="entry name" value="MITOCHONDRIAL RNA PSEUDOURIDINE SYNTHASE"/>
    <property type="match status" value="1"/>
</dbReference>
<sequence>VGLRRVRPYHYVFRTFAKGRWLGRTVLDVFSREFRDRPASYYQKAIESGVITINDQHVACDTIVRNSDMLAHRMHRHEPPVAADEIEIIARTDDMLAINKPASIPLYGRYHYNTVLGILENQLGVEQLFPANRLDRLTSGLMLIALNKHRAKQLEQSLRERRVQKEYICRVLGEFPTERVTCSEPILVVSHKLGLNAVRPIEDGGRECETAFERISYNGRTSVVKCFPKTGRTHQIRVHLQHLGHPIANDPLYANPHIRAVLLARGTTKPADGEDAAKTCTPSTADAMERLLQEANERDEAADAQAAHRCDECQQPILPDPTSDQLCIWLHAAVYAGETAGEHWRYTTRMPTWAADDFDGDHAAVKAANASPQDARAPKHTS</sequence>
<evidence type="ECO:0000256" key="2">
    <source>
        <dbReference type="RuleBase" id="RU362028"/>
    </source>
</evidence>
<dbReference type="InterPro" id="IPR050188">
    <property type="entry name" value="RluA_PseudoU_synthase"/>
</dbReference>
<feature type="domain" description="Pseudouridine synthase RsuA/RluA-like" evidence="3">
    <location>
        <begin position="95"/>
        <end position="242"/>
    </location>
</feature>
<feature type="active site" evidence="1">
    <location>
        <position position="135"/>
    </location>
</feature>
<dbReference type="Proteomes" id="UP000271241">
    <property type="component" value="Unassembled WGS sequence"/>
</dbReference>
<dbReference type="AlphaFoldDB" id="A0A4P9XS59"/>
<dbReference type="InterPro" id="IPR020103">
    <property type="entry name" value="PsdUridine_synth_cat_dom_sf"/>
</dbReference>
<dbReference type="CDD" id="cd02557">
    <property type="entry name" value="PseudoU_synth_ScRIB2"/>
    <property type="match status" value="1"/>
</dbReference>
<dbReference type="InterPro" id="IPR006225">
    <property type="entry name" value="PsdUridine_synth_RluC/D"/>
</dbReference>
<organism evidence="4 5">
    <name type="scientific">Thamnocephalis sphaerospora</name>
    <dbReference type="NCBI Taxonomy" id="78915"/>
    <lineage>
        <taxon>Eukaryota</taxon>
        <taxon>Fungi</taxon>
        <taxon>Fungi incertae sedis</taxon>
        <taxon>Zoopagomycota</taxon>
        <taxon>Zoopagomycotina</taxon>
        <taxon>Zoopagomycetes</taxon>
        <taxon>Zoopagales</taxon>
        <taxon>Sigmoideomycetaceae</taxon>
        <taxon>Thamnocephalis</taxon>
    </lineage>
</organism>
<name>A0A4P9XS59_9FUNG</name>